<evidence type="ECO:0000256" key="1">
    <source>
        <dbReference type="SAM" id="MobiDB-lite"/>
    </source>
</evidence>
<sequence>MKNNLNIMFLHPSYKNNLFTKKCGSCDLDAKVEFRSGTVTFYRNKNASIYNFCSFECMDKFNRTEKCWFCSYHSDLVSCESGFMVCTSNTYWKYSCRDKYYIRLKHDLILEDDPLTDYDYDKISESDSLPDEYKEYVVKHDSNNSDSDSDNSDNDSDNSDNDSDNSSNDSDNSDDPNKFNNPDDNPK</sequence>
<evidence type="ECO:0000313" key="2">
    <source>
        <dbReference type="EMBL" id="AKI79679.1"/>
    </source>
</evidence>
<feature type="region of interest" description="Disordered" evidence="1">
    <location>
        <begin position="129"/>
        <end position="187"/>
    </location>
</feature>
<organism evidence="2 3">
    <name type="scientific">Acanthamoeba polyphaga mimivirus</name>
    <name type="common">APMV</name>
    <dbReference type="NCBI Taxonomy" id="212035"/>
    <lineage>
        <taxon>Viruses</taxon>
        <taxon>Varidnaviria</taxon>
        <taxon>Bamfordvirae</taxon>
        <taxon>Nucleocytoviricota</taxon>
        <taxon>Megaviricetes</taxon>
        <taxon>Imitervirales</taxon>
        <taxon>Mimiviridae</taxon>
        <taxon>Megamimivirinae</taxon>
        <taxon>Mimivirus</taxon>
        <taxon>Mimivirus bradfordmassiliense</taxon>
    </lineage>
</organism>
<protein>
    <recommendedName>
        <fullName evidence="4">MYM-type domain-containing protein</fullName>
    </recommendedName>
</protein>
<reference evidence="2 3" key="1">
    <citation type="submission" date="2014-10" db="EMBL/GenBank/DDBJ databases">
        <title>Pan-genome analysis of Brazilian lineage A amoebal mimiviruses.</title>
        <authorList>
            <person name="Assis F.L."/>
            <person name="Abrahao J.S."/>
            <person name="Kroon E.G."/>
            <person name="Dornas F.P."/>
            <person name="Andrade K.R."/>
            <person name="Borato P.V.M."/>
            <person name="Pilotto M.R."/>
            <person name="Benamar S."/>
            <person name="LaScola B."/>
            <person name="Colson P."/>
        </authorList>
    </citation>
    <scope>NUCLEOTIDE SEQUENCE [LARGE SCALE GENOMIC DNA]</scope>
    <source>
        <strain evidence="2 3">Oyster</strain>
    </source>
</reference>
<name>A0A0G2Y572_MIMIV</name>
<feature type="compositionally biased region" description="Basic and acidic residues" evidence="1">
    <location>
        <begin position="129"/>
        <end position="143"/>
    </location>
</feature>
<evidence type="ECO:0008006" key="4">
    <source>
        <dbReference type="Google" id="ProtNLM"/>
    </source>
</evidence>
<dbReference type="Proteomes" id="UP000241474">
    <property type="component" value="Segment"/>
</dbReference>
<accession>A0A0G2Y572</accession>
<dbReference type="EMBL" id="KM982401">
    <property type="protein sequence ID" value="AKI79679.1"/>
    <property type="molecule type" value="Genomic_DNA"/>
</dbReference>
<feature type="compositionally biased region" description="Acidic residues" evidence="1">
    <location>
        <begin position="147"/>
        <end position="163"/>
    </location>
</feature>
<proteinExistence type="predicted"/>
<feature type="compositionally biased region" description="Low complexity" evidence="1">
    <location>
        <begin position="178"/>
        <end position="187"/>
    </location>
</feature>
<organismHost>
    <name type="scientific">Acanthamoeba polyphaga</name>
    <name type="common">Amoeba</name>
    <dbReference type="NCBI Taxonomy" id="5757"/>
</organismHost>
<evidence type="ECO:0000313" key="3">
    <source>
        <dbReference type="Proteomes" id="UP000241474"/>
    </source>
</evidence>